<dbReference type="GO" id="GO:0005886">
    <property type="term" value="C:plasma membrane"/>
    <property type="evidence" value="ECO:0007669"/>
    <property type="project" value="EnsemblPlants"/>
</dbReference>
<evidence type="ECO:0000256" key="1">
    <source>
        <dbReference type="SAM" id="MobiDB-lite"/>
    </source>
</evidence>
<dbReference type="Proteomes" id="UP001058974">
    <property type="component" value="Chromosome 4"/>
</dbReference>
<dbReference type="Gramene" id="Psat04G0493700-T1">
    <property type="protein sequence ID" value="KAI5421301.1"/>
    <property type="gene ID" value="KIW84_044937"/>
</dbReference>
<organism evidence="2 3">
    <name type="scientific">Pisum sativum</name>
    <name type="common">Garden pea</name>
    <name type="synonym">Lathyrus oleraceus</name>
    <dbReference type="NCBI Taxonomy" id="3888"/>
    <lineage>
        <taxon>Eukaryota</taxon>
        <taxon>Viridiplantae</taxon>
        <taxon>Streptophyta</taxon>
        <taxon>Embryophyta</taxon>
        <taxon>Tracheophyta</taxon>
        <taxon>Spermatophyta</taxon>
        <taxon>Magnoliopsida</taxon>
        <taxon>eudicotyledons</taxon>
        <taxon>Gunneridae</taxon>
        <taxon>Pentapetalae</taxon>
        <taxon>rosids</taxon>
        <taxon>fabids</taxon>
        <taxon>Fabales</taxon>
        <taxon>Fabaceae</taxon>
        <taxon>Papilionoideae</taxon>
        <taxon>50 kb inversion clade</taxon>
        <taxon>NPAAA clade</taxon>
        <taxon>Hologalegina</taxon>
        <taxon>IRL clade</taxon>
        <taxon>Fabeae</taxon>
        <taxon>Lathyrus</taxon>
    </lineage>
</organism>
<dbReference type="GO" id="GO:0005811">
    <property type="term" value="C:lipid droplet"/>
    <property type="evidence" value="ECO:0007669"/>
    <property type="project" value="EnsemblPlants"/>
</dbReference>
<protein>
    <submittedName>
        <fullName evidence="2">Uncharacterized protein</fullName>
    </submittedName>
</protein>
<sequence>QPEYSLKPYRLNYKTKVSKKKKDNYLFPRKVLENMSTTTEIPILSRIDRLDYMLKQLEEIRGYNRSPKSSCASTPTSGSDGRVSSVDFSPKSMEKHCRPIDTVMSETEVKGTLIERLNQVEDRMLKLEEDWIAERRKEEEKKMVRGRKKGLKQLVKQCVIKSRREHDNDNE</sequence>
<feature type="compositionally biased region" description="Polar residues" evidence="1">
    <location>
        <begin position="66"/>
        <end position="79"/>
    </location>
</feature>
<name>A0A9D4XHP6_PEA</name>
<dbReference type="PANTHER" id="PTHR34190">
    <property type="entry name" value="EXPRESSED PROTEIN"/>
    <property type="match status" value="1"/>
</dbReference>
<dbReference type="AlphaFoldDB" id="A0A9D4XHP6"/>
<gene>
    <name evidence="2" type="ORF">KIW84_044937</name>
</gene>
<feature type="non-terminal residue" evidence="2">
    <location>
        <position position="171"/>
    </location>
</feature>
<dbReference type="EMBL" id="JAMSHJ010000004">
    <property type="protein sequence ID" value="KAI5421301.1"/>
    <property type="molecule type" value="Genomic_DNA"/>
</dbReference>
<proteinExistence type="predicted"/>
<keyword evidence="3" id="KW-1185">Reference proteome</keyword>
<dbReference type="PANTHER" id="PTHR34190:SF4">
    <property type="entry name" value="EXPRESSED PROTEIN"/>
    <property type="match status" value="1"/>
</dbReference>
<evidence type="ECO:0000313" key="3">
    <source>
        <dbReference type="Proteomes" id="UP001058974"/>
    </source>
</evidence>
<reference evidence="2 3" key="1">
    <citation type="journal article" date="2022" name="Nat. Genet.">
        <title>Improved pea reference genome and pan-genome highlight genomic features and evolutionary characteristics.</title>
        <authorList>
            <person name="Yang T."/>
            <person name="Liu R."/>
            <person name="Luo Y."/>
            <person name="Hu S."/>
            <person name="Wang D."/>
            <person name="Wang C."/>
            <person name="Pandey M.K."/>
            <person name="Ge S."/>
            <person name="Xu Q."/>
            <person name="Li N."/>
            <person name="Li G."/>
            <person name="Huang Y."/>
            <person name="Saxena R.K."/>
            <person name="Ji Y."/>
            <person name="Li M."/>
            <person name="Yan X."/>
            <person name="He Y."/>
            <person name="Liu Y."/>
            <person name="Wang X."/>
            <person name="Xiang C."/>
            <person name="Varshney R.K."/>
            <person name="Ding H."/>
            <person name="Gao S."/>
            <person name="Zong X."/>
        </authorList>
    </citation>
    <scope>NUCLEOTIDE SEQUENCE [LARGE SCALE GENOMIC DNA]</scope>
    <source>
        <strain evidence="2 3">cv. Zhongwan 6</strain>
    </source>
</reference>
<comment type="caution">
    <text evidence="2">The sequence shown here is derived from an EMBL/GenBank/DDBJ whole genome shotgun (WGS) entry which is preliminary data.</text>
</comment>
<feature type="region of interest" description="Disordered" evidence="1">
    <location>
        <begin position="64"/>
        <end position="101"/>
    </location>
</feature>
<evidence type="ECO:0000313" key="2">
    <source>
        <dbReference type="EMBL" id="KAI5421301.1"/>
    </source>
</evidence>
<accession>A0A9D4XHP6</accession>